<name>A0A126T6W6_9GAMM</name>
<evidence type="ECO:0000313" key="2">
    <source>
        <dbReference type="Proteomes" id="UP000030512"/>
    </source>
</evidence>
<sequence length="63" mass="7165">MPAKLLGLIARLGRLARKVKKVAIIAKYLVHELKRVAHKFKVSSLYAIEVSKGNVLQLPMRIW</sequence>
<gene>
    <name evidence="1" type="ORF">JT25_015270</name>
</gene>
<dbReference type="EMBL" id="CP014476">
    <property type="protein sequence ID" value="AMK77821.1"/>
    <property type="molecule type" value="Genomic_DNA"/>
</dbReference>
<protein>
    <submittedName>
        <fullName evidence="1">Uncharacterized protein</fullName>
    </submittedName>
</protein>
<dbReference type="KEGG" id="mdn:JT25_015270"/>
<reference evidence="1 2" key="1">
    <citation type="journal article" date="2015" name="Environ. Microbiol.">
        <title>Methane oxidation coupled to nitrate reduction under hypoxia by the Gammaproteobacterium Methylomonas denitrificans, sp. nov. type strain FJG1.</title>
        <authorList>
            <person name="Kits K.D."/>
            <person name="Klotz M.G."/>
            <person name="Stein L.Y."/>
        </authorList>
    </citation>
    <scope>NUCLEOTIDE SEQUENCE [LARGE SCALE GENOMIC DNA]</scope>
    <source>
        <strain evidence="1 2">FJG1</strain>
    </source>
</reference>
<organism evidence="1 2">
    <name type="scientific">Methylomonas denitrificans</name>
    <dbReference type="NCBI Taxonomy" id="1538553"/>
    <lineage>
        <taxon>Bacteria</taxon>
        <taxon>Pseudomonadati</taxon>
        <taxon>Pseudomonadota</taxon>
        <taxon>Gammaproteobacteria</taxon>
        <taxon>Methylococcales</taxon>
        <taxon>Methylococcaceae</taxon>
        <taxon>Methylomonas</taxon>
    </lineage>
</organism>
<keyword evidence="2" id="KW-1185">Reference proteome</keyword>
<dbReference type="AlphaFoldDB" id="A0A126T6W6"/>
<evidence type="ECO:0000313" key="1">
    <source>
        <dbReference type="EMBL" id="AMK77821.1"/>
    </source>
</evidence>
<accession>A0A126T6W6</accession>
<proteinExistence type="predicted"/>
<dbReference type="Proteomes" id="UP000030512">
    <property type="component" value="Chromosome"/>
</dbReference>